<organism evidence="4 5">
    <name type="scientific">Cetraspora pellucida</name>
    <dbReference type="NCBI Taxonomy" id="1433469"/>
    <lineage>
        <taxon>Eukaryota</taxon>
        <taxon>Fungi</taxon>
        <taxon>Fungi incertae sedis</taxon>
        <taxon>Mucoromycota</taxon>
        <taxon>Glomeromycotina</taxon>
        <taxon>Glomeromycetes</taxon>
        <taxon>Diversisporales</taxon>
        <taxon>Gigasporaceae</taxon>
        <taxon>Cetraspora</taxon>
    </lineage>
</organism>
<feature type="transmembrane region" description="Helical" evidence="2">
    <location>
        <begin position="66"/>
        <end position="88"/>
    </location>
</feature>
<gene>
    <name evidence="4" type="ORF">CPELLU_LOCUS14584</name>
</gene>
<feature type="chain" id="PRO_5040198149" evidence="3">
    <location>
        <begin position="21"/>
        <end position="154"/>
    </location>
</feature>
<keyword evidence="3" id="KW-0732">Signal</keyword>
<evidence type="ECO:0000313" key="5">
    <source>
        <dbReference type="Proteomes" id="UP000789759"/>
    </source>
</evidence>
<keyword evidence="2" id="KW-0472">Membrane</keyword>
<dbReference type="AlphaFoldDB" id="A0A9N9IV02"/>
<feature type="region of interest" description="Disordered" evidence="1">
    <location>
        <begin position="109"/>
        <end position="154"/>
    </location>
</feature>
<feature type="compositionally biased region" description="Basic and acidic residues" evidence="1">
    <location>
        <begin position="122"/>
        <end position="135"/>
    </location>
</feature>
<proteinExistence type="predicted"/>
<evidence type="ECO:0000256" key="1">
    <source>
        <dbReference type="SAM" id="MobiDB-lite"/>
    </source>
</evidence>
<keyword evidence="2" id="KW-1133">Transmembrane helix</keyword>
<sequence>MVSLIKVFLQLLLFCAEPFALPITNHNSGDVKTYDSVILQKRSYKPSWVFWYYSSNGRRDCGNYCLIAFLFGSLVILLIIICGCYRCYQIKKYYSTGKFSWERRMRNNTENLSENEGDEETHDVNRERRESRQETELPVPLTPPPPYSAEDTKQ</sequence>
<accession>A0A9N9IV02</accession>
<dbReference type="OrthoDB" id="2433657at2759"/>
<dbReference type="Proteomes" id="UP000789759">
    <property type="component" value="Unassembled WGS sequence"/>
</dbReference>
<evidence type="ECO:0000256" key="3">
    <source>
        <dbReference type="SAM" id="SignalP"/>
    </source>
</evidence>
<name>A0A9N9IV02_9GLOM</name>
<keyword evidence="2" id="KW-0812">Transmembrane</keyword>
<dbReference type="EMBL" id="CAJVQA010017496">
    <property type="protein sequence ID" value="CAG8749075.1"/>
    <property type="molecule type" value="Genomic_DNA"/>
</dbReference>
<reference evidence="4" key="1">
    <citation type="submission" date="2021-06" db="EMBL/GenBank/DDBJ databases">
        <authorList>
            <person name="Kallberg Y."/>
            <person name="Tangrot J."/>
            <person name="Rosling A."/>
        </authorList>
    </citation>
    <scope>NUCLEOTIDE SEQUENCE</scope>
    <source>
        <strain evidence="4">FL966</strain>
    </source>
</reference>
<evidence type="ECO:0000256" key="2">
    <source>
        <dbReference type="SAM" id="Phobius"/>
    </source>
</evidence>
<feature type="signal peptide" evidence="3">
    <location>
        <begin position="1"/>
        <end position="20"/>
    </location>
</feature>
<evidence type="ECO:0000313" key="4">
    <source>
        <dbReference type="EMBL" id="CAG8749075.1"/>
    </source>
</evidence>
<protein>
    <submittedName>
        <fullName evidence="4">22225_t:CDS:1</fullName>
    </submittedName>
</protein>
<comment type="caution">
    <text evidence="4">The sequence shown here is derived from an EMBL/GenBank/DDBJ whole genome shotgun (WGS) entry which is preliminary data.</text>
</comment>
<keyword evidence="5" id="KW-1185">Reference proteome</keyword>